<dbReference type="PANTHER" id="PTHR27002:SF1073">
    <property type="entry name" value="CYSTEINE-RICH RECEPTOR-LIKE PROTEIN KINASE 29"/>
    <property type="match status" value="1"/>
</dbReference>
<keyword evidence="3" id="KW-0808">Transferase</keyword>
<dbReference type="PIRSF" id="PIRSF000654">
    <property type="entry name" value="Integrin-linked_kinase"/>
    <property type="match status" value="1"/>
</dbReference>
<proteinExistence type="predicted"/>
<dbReference type="AlphaFoldDB" id="A0AAD4IW17"/>
<dbReference type="SMART" id="SM00220">
    <property type="entry name" value="S_TKc"/>
    <property type="match status" value="1"/>
</dbReference>
<dbReference type="Proteomes" id="UP001190926">
    <property type="component" value="Unassembled WGS sequence"/>
</dbReference>
<keyword evidence="16" id="KW-1185">Reference proteome</keyword>
<evidence type="ECO:0000256" key="8">
    <source>
        <dbReference type="ARBA" id="ARBA00022777"/>
    </source>
</evidence>
<dbReference type="GO" id="GO:0004674">
    <property type="term" value="F:protein serine/threonine kinase activity"/>
    <property type="evidence" value="ECO:0007669"/>
    <property type="project" value="UniProtKB-KW"/>
</dbReference>
<evidence type="ECO:0000256" key="7">
    <source>
        <dbReference type="ARBA" id="ARBA00022741"/>
    </source>
</evidence>
<protein>
    <submittedName>
        <fullName evidence="15">Cysteine-rich RLK protein 29</fullName>
    </submittedName>
</protein>
<dbReference type="InterPro" id="IPR000719">
    <property type="entry name" value="Prot_kinase_dom"/>
</dbReference>
<keyword evidence="11" id="KW-0472">Membrane</keyword>
<keyword evidence="8" id="KW-0418">Kinase</keyword>
<keyword evidence="6" id="KW-0677">Repeat</keyword>
<dbReference type="FunFam" id="1.10.510.10:FF:000129">
    <property type="entry name" value="cysteine-rich receptor-like protein kinase 10"/>
    <property type="match status" value="1"/>
</dbReference>
<dbReference type="GO" id="GO:0006950">
    <property type="term" value="P:response to stress"/>
    <property type="evidence" value="ECO:0007669"/>
    <property type="project" value="UniProtKB-ARBA"/>
</dbReference>
<evidence type="ECO:0000256" key="11">
    <source>
        <dbReference type="ARBA" id="ARBA00023136"/>
    </source>
</evidence>
<dbReference type="InterPro" id="IPR001245">
    <property type="entry name" value="Ser-Thr/Tyr_kinase_cat_dom"/>
</dbReference>
<evidence type="ECO:0000313" key="16">
    <source>
        <dbReference type="Proteomes" id="UP001190926"/>
    </source>
</evidence>
<dbReference type="EMBL" id="SDAM02001237">
    <property type="protein sequence ID" value="KAH6822632.1"/>
    <property type="molecule type" value="Genomic_DNA"/>
</dbReference>
<evidence type="ECO:0000256" key="12">
    <source>
        <dbReference type="ARBA" id="ARBA00023170"/>
    </source>
</evidence>
<evidence type="ECO:0000256" key="9">
    <source>
        <dbReference type="ARBA" id="ARBA00022840"/>
    </source>
</evidence>
<keyword evidence="10" id="KW-1133">Transmembrane helix</keyword>
<dbReference type="PANTHER" id="PTHR27002">
    <property type="entry name" value="RECEPTOR-LIKE SERINE/THREONINE-PROTEIN KINASE SD1-8"/>
    <property type="match status" value="1"/>
</dbReference>
<keyword evidence="12" id="KW-0675">Receptor</keyword>
<evidence type="ECO:0000256" key="6">
    <source>
        <dbReference type="ARBA" id="ARBA00022737"/>
    </source>
</evidence>
<keyword evidence="9" id="KW-0067">ATP-binding</keyword>
<organism evidence="15 16">
    <name type="scientific">Perilla frutescens var. hirtella</name>
    <name type="common">Perilla citriodora</name>
    <name type="synonym">Perilla setoyensis</name>
    <dbReference type="NCBI Taxonomy" id="608512"/>
    <lineage>
        <taxon>Eukaryota</taxon>
        <taxon>Viridiplantae</taxon>
        <taxon>Streptophyta</taxon>
        <taxon>Embryophyta</taxon>
        <taxon>Tracheophyta</taxon>
        <taxon>Spermatophyta</taxon>
        <taxon>Magnoliopsida</taxon>
        <taxon>eudicotyledons</taxon>
        <taxon>Gunneridae</taxon>
        <taxon>Pentapetalae</taxon>
        <taxon>asterids</taxon>
        <taxon>lamiids</taxon>
        <taxon>Lamiales</taxon>
        <taxon>Lamiaceae</taxon>
        <taxon>Nepetoideae</taxon>
        <taxon>Elsholtzieae</taxon>
        <taxon>Perilla</taxon>
    </lineage>
</organism>
<evidence type="ECO:0000256" key="1">
    <source>
        <dbReference type="ARBA" id="ARBA00004167"/>
    </source>
</evidence>
<evidence type="ECO:0000256" key="5">
    <source>
        <dbReference type="ARBA" id="ARBA00022729"/>
    </source>
</evidence>
<keyword evidence="13" id="KW-0325">Glycoprotein</keyword>
<dbReference type="InterPro" id="IPR008271">
    <property type="entry name" value="Ser/Thr_kinase_AS"/>
</dbReference>
<dbReference type="GO" id="GO:0005524">
    <property type="term" value="F:ATP binding"/>
    <property type="evidence" value="ECO:0007669"/>
    <property type="project" value="UniProtKB-KW"/>
</dbReference>
<dbReference type="SUPFAM" id="SSF56112">
    <property type="entry name" value="Protein kinase-like (PK-like)"/>
    <property type="match status" value="1"/>
</dbReference>
<dbReference type="PROSITE" id="PS00108">
    <property type="entry name" value="PROTEIN_KINASE_ST"/>
    <property type="match status" value="1"/>
</dbReference>
<sequence length="246" mass="27523">MDSGQGDLEFKTEVLILARLQHNNLVRLLGFSIQGNERLLVYEFVQYGSLDHFLFDGSVNSSTLNWDTRYKIILGIAKGLVYLHEDSRLRIVHRDLKASNVLLDGNMIPKIADFGLAKLVLRDATQETSRIIGTYGYMAPEYANHGCFSFKSDMYSFGVVVLEIVSGQKRFQNGATPRDLLNIAWRNWQERTSANIIDPFLMVTSGGAQPEMLKCIQIALLCVQENPGDRPTVASVVQMLSTSSSL</sequence>
<feature type="domain" description="Protein kinase" evidence="14">
    <location>
        <begin position="1"/>
        <end position="246"/>
    </location>
</feature>
<comment type="subcellular location">
    <subcellularLocation>
        <location evidence="1">Membrane</location>
        <topology evidence="1">Single-pass membrane protein</topology>
    </subcellularLocation>
</comment>
<keyword evidence="7" id="KW-0547">Nucleotide-binding</keyword>
<evidence type="ECO:0000256" key="10">
    <source>
        <dbReference type="ARBA" id="ARBA00022989"/>
    </source>
</evidence>
<dbReference type="InterPro" id="IPR011009">
    <property type="entry name" value="Kinase-like_dom_sf"/>
</dbReference>
<dbReference type="GO" id="GO:0005886">
    <property type="term" value="C:plasma membrane"/>
    <property type="evidence" value="ECO:0007669"/>
    <property type="project" value="TreeGrafter"/>
</dbReference>
<keyword evidence="4" id="KW-0812">Transmembrane</keyword>
<evidence type="ECO:0000256" key="4">
    <source>
        <dbReference type="ARBA" id="ARBA00022692"/>
    </source>
</evidence>
<evidence type="ECO:0000256" key="2">
    <source>
        <dbReference type="ARBA" id="ARBA00022527"/>
    </source>
</evidence>
<gene>
    <name evidence="15" type="ORF">C2S53_019946</name>
</gene>
<evidence type="ECO:0000259" key="14">
    <source>
        <dbReference type="PROSITE" id="PS50011"/>
    </source>
</evidence>
<dbReference type="Gene3D" id="3.30.200.20">
    <property type="entry name" value="Phosphorylase Kinase, domain 1"/>
    <property type="match status" value="1"/>
</dbReference>
<name>A0AAD4IW17_PERFH</name>
<evidence type="ECO:0000256" key="13">
    <source>
        <dbReference type="ARBA" id="ARBA00023180"/>
    </source>
</evidence>
<reference evidence="15 16" key="1">
    <citation type="journal article" date="2021" name="Nat. Commun.">
        <title>Incipient diploidization of the medicinal plant Perilla within 10,000 years.</title>
        <authorList>
            <person name="Zhang Y."/>
            <person name="Shen Q."/>
            <person name="Leng L."/>
            <person name="Zhang D."/>
            <person name="Chen S."/>
            <person name="Shi Y."/>
            <person name="Ning Z."/>
            <person name="Chen S."/>
        </authorList>
    </citation>
    <scope>NUCLEOTIDE SEQUENCE [LARGE SCALE GENOMIC DNA]</scope>
    <source>
        <strain evidence="16">cv. PC099</strain>
    </source>
</reference>
<evidence type="ECO:0000313" key="15">
    <source>
        <dbReference type="EMBL" id="KAH6822632.1"/>
    </source>
</evidence>
<dbReference type="Pfam" id="PF07714">
    <property type="entry name" value="PK_Tyr_Ser-Thr"/>
    <property type="match status" value="1"/>
</dbReference>
<dbReference type="Gene3D" id="1.10.510.10">
    <property type="entry name" value="Transferase(Phosphotransferase) domain 1"/>
    <property type="match status" value="1"/>
</dbReference>
<dbReference type="PROSITE" id="PS50011">
    <property type="entry name" value="PROTEIN_KINASE_DOM"/>
    <property type="match status" value="1"/>
</dbReference>
<evidence type="ECO:0000256" key="3">
    <source>
        <dbReference type="ARBA" id="ARBA00022679"/>
    </source>
</evidence>
<keyword evidence="5" id="KW-0732">Signal</keyword>
<keyword evidence="2" id="KW-0723">Serine/threonine-protein kinase</keyword>
<comment type="caution">
    <text evidence="15">The sequence shown here is derived from an EMBL/GenBank/DDBJ whole genome shotgun (WGS) entry which is preliminary data.</text>
</comment>
<accession>A0AAD4IW17</accession>